<dbReference type="AlphaFoldDB" id="A0A1I1MI53"/>
<accession>A0A1I1MI53</accession>
<dbReference type="Proteomes" id="UP000198832">
    <property type="component" value="Unassembled WGS sequence"/>
</dbReference>
<reference evidence="2 3" key="1">
    <citation type="submission" date="2016-10" db="EMBL/GenBank/DDBJ databases">
        <authorList>
            <person name="de Groot N.N."/>
        </authorList>
    </citation>
    <scope>NUCLEOTIDE SEQUENCE [LARGE SCALE GENOMIC DNA]</scope>
    <source>
        <strain evidence="2 3">CGMCC 1.7056</strain>
    </source>
</reference>
<evidence type="ECO:0000259" key="1">
    <source>
        <dbReference type="Pfam" id="PF01869"/>
    </source>
</evidence>
<dbReference type="STRING" id="574651.SAMN04487968_112103"/>
<dbReference type="EMBL" id="FOLB01000012">
    <property type="protein sequence ID" value="SFC84765.1"/>
    <property type="molecule type" value="Genomic_DNA"/>
</dbReference>
<dbReference type="PANTHER" id="PTHR43190:SF3">
    <property type="entry name" value="N-ACETYL-D-GLUCOSAMINE KINASE"/>
    <property type="match status" value="1"/>
</dbReference>
<dbReference type="Gene3D" id="3.30.420.40">
    <property type="match status" value="2"/>
</dbReference>
<sequence length="314" mass="30817">MVVDHTGRCLGLARSGGGNPISSGPDQAAAALAGSAGAALSAAGISPAAVEVVLLAVAGAGSPTHRGALTQRLAGLTDRPVFASDLLATFCSGTHRPDGYALIGGTGAAAIRVERGRQSAVADGLGWLLGDEGSGFSIGHRVARAALADLDGRGPATTLTGALRARLSVPAELAAREAAEAITRSLYAALPVRLADLAALAFDAAGDPVADGIVADAAQDLATTLRAVTSSDVAGPVVVGGGVLSNSVALREAALAAYAGQGPAPEAVVVRDGTVGTAVLALRHAGATVDEQVFRTLTTSIAAEPEPAPPAEPR</sequence>
<name>A0A1I1MI53_9ACTN</name>
<organism evidence="2 3">
    <name type="scientific">Nocardioides terrae</name>
    <dbReference type="NCBI Taxonomy" id="574651"/>
    <lineage>
        <taxon>Bacteria</taxon>
        <taxon>Bacillati</taxon>
        <taxon>Actinomycetota</taxon>
        <taxon>Actinomycetes</taxon>
        <taxon>Propionibacteriales</taxon>
        <taxon>Nocardioidaceae</taxon>
        <taxon>Nocardioides</taxon>
    </lineage>
</organism>
<protein>
    <submittedName>
        <fullName evidence="2">BadF-type ATPase</fullName>
    </submittedName>
</protein>
<evidence type="ECO:0000313" key="2">
    <source>
        <dbReference type="EMBL" id="SFC84765.1"/>
    </source>
</evidence>
<feature type="domain" description="ATPase BadF/BadG/BcrA/BcrD type" evidence="1">
    <location>
        <begin position="2"/>
        <end position="252"/>
    </location>
</feature>
<dbReference type="Pfam" id="PF01869">
    <property type="entry name" value="BcrAD_BadFG"/>
    <property type="match status" value="1"/>
</dbReference>
<dbReference type="InterPro" id="IPR043129">
    <property type="entry name" value="ATPase_NBD"/>
</dbReference>
<dbReference type="InterPro" id="IPR052519">
    <property type="entry name" value="Euk-type_GlcNAc_Kinase"/>
</dbReference>
<evidence type="ECO:0000313" key="3">
    <source>
        <dbReference type="Proteomes" id="UP000198832"/>
    </source>
</evidence>
<dbReference type="PANTHER" id="PTHR43190">
    <property type="entry name" value="N-ACETYL-D-GLUCOSAMINE KINASE"/>
    <property type="match status" value="1"/>
</dbReference>
<keyword evidence="3" id="KW-1185">Reference proteome</keyword>
<proteinExistence type="predicted"/>
<dbReference type="InterPro" id="IPR002731">
    <property type="entry name" value="ATPase_BadF"/>
</dbReference>
<gene>
    <name evidence="2" type="ORF">SAMN04487968_112103</name>
</gene>
<dbReference type="SUPFAM" id="SSF53067">
    <property type="entry name" value="Actin-like ATPase domain"/>
    <property type="match status" value="2"/>
</dbReference>